<evidence type="ECO:0000313" key="4">
    <source>
        <dbReference type="Proteomes" id="UP000663499"/>
    </source>
</evidence>
<dbReference type="EMBL" id="CP071444">
    <property type="protein sequence ID" value="QSX08275.1"/>
    <property type="molecule type" value="Genomic_DNA"/>
</dbReference>
<keyword evidence="2" id="KW-0812">Transmembrane</keyword>
<evidence type="ECO:0000256" key="1">
    <source>
        <dbReference type="SAM" id="MobiDB-lite"/>
    </source>
</evidence>
<feature type="region of interest" description="Disordered" evidence="1">
    <location>
        <begin position="1"/>
        <end position="20"/>
    </location>
</feature>
<name>A0A975AI85_9FIRM</name>
<sequence>MREINESDIGTGGTPAKKSGLRLSNRREGFAQDRGNEDQAVLYILKRREHRGRKLLQMVQESVTKVLGFQLVLLKKKKTIVKMPIVLLAFIVLFFDVPMGFLLALAVVAILLGYEFEVYYKNHGFGDNGTDDWEEIALGKKENGEAADPKACAARPSKAESMESAGEKPGVDLQNDYEEIIIE</sequence>
<keyword evidence="4" id="KW-1185">Reference proteome</keyword>
<dbReference type="KEGG" id="alka:J0B03_10855"/>
<feature type="transmembrane region" description="Helical" evidence="2">
    <location>
        <begin position="85"/>
        <end position="114"/>
    </location>
</feature>
<accession>A0A975AI85</accession>
<proteinExistence type="predicted"/>
<dbReference type="RefSeq" id="WP_207299617.1">
    <property type="nucleotide sequence ID" value="NZ_CP071444.1"/>
</dbReference>
<keyword evidence="2" id="KW-0472">Membrane</keyword>
<organism evidence="3 4">
    <name type="scientific">Alkalibacter rhizosphaerae</name>
    <dbReference type="NCBI Taxonomy" id="2815577"/>
    <lineage>
        <taxon>Bacteria</taxon>
        <taxon>Bacillati</taxon>
        <taxon>Bacillota</taxon>
        <taxon>Clostridia</taxon>
        <taxon>Eubacteriales</taxon>
        <taxon>Eubacteriaceae</taxon>
        <taxon>Alkalibacter</taxon>
    </lineage>
</organism>
<reference evidence="3" key="1">
    <citation type="submission" date="2021-03" db="EMBL/GenBank/DDBJ databases">
        <title>Alkalibacter marinus sp. nov., isolated from tidal flat sediment.</title>
        <authorList>
            <person name="Namirimu T."/>
            <person name="Yang J.-A."/>
            <person name="Yang S.-H."/>
            <person name="Kim Y.-J."/>
            <person name="Kwon K.K."/>
        </authorList>
    </citation>
    <scope>NUCLEOTIDE SEQUENCE</scope>
    <source>
        <strain evidence="3">ES005</strain>
    </source>
</reference>
<protein>
    <submittedName>
        <fullName evidence="3">Uncharacterized protein</fullName>
    </submittedName>
</protein>
<dbReference type="Proteomes" id="UP000663499">
    <property type="component" value="Chromosome"/>
</dbReference>
<gene>
    <name evidence="3" type="ORF">J0B03_10855</name>
</gene>
<feature type="region of interest" description="Disordered" evidence="1">
    <location>
        <begin position="140"/>
        <end position="175"/>
    </location>
</feature>
<keyword evidence="2" id="KW-1133">Transmembrane helix</keyword>
<feature type="compositionally biased region" description="Basic and acidic residues" evidence="1">
    <location>
        <begin position="157"/>
        <end position="170"/>
    </location>
</feature>
<evidence type="ECO:0000313" key="3">
    <source>
        <dbReference type="EMBL" id="QSX08275.1"/>
    </source>
</evidence>
<dbReference type="AlphaFoldDB" id="A0A975AI85"/>
<evidence type="ECO:0000256" key="2">
    <source>
        <dbReference type="SAM" id="Phobius"/>
    </source>
</evidence>